<accession>A0A7C8IB95</accession>
<dbReference type="PANTHER" id="PTHR38049">
    <property type="entry name" value="RICIN B LECTIN DOMAIN-CONTAINING PROTEIN"/>
    <property type="match status" value="1"/>
</dbReference>
<organism evidence="1 2">
    <name type="scientific">Massariosphaeria phaeospora</name>
    <dbReference type="NCBI Taxonomy" id="100035"/>
    <lineage>
        <taxon>Eukaryota</taxon>
        <taxon>Fungi</taxon>
        <taxon>Dikarya</taxon>
        <taxon>Ascomycota</taxon>
        <taxon>Pezizomycotina</taxon>
        <taxon>Dothideomycetes</taxon>
        <taxon>Pleosporomycetidae</taxon>
        <taxon>Pleosporales</taxon>
        <taxon>Pleosporales incertae sedis</taxon>
        <taxon>Massariosphaeria</taxon>
    </lineage>
</organism>
<dbReference type="PANTHER" id="PTHR38049:SF1">
    <property type="entry name" value="PROTEIN KINASE DOMAIN-CONTAINING PROTEIN"/>
    <property type="match status" value="1"/>
</dbReference>
<dbReference type="Gene3D" id="1.10.510.10">
    <property type="entry name" value="Transferase(Phosphotransferase) domain 1"/>
    <property type="match status" value="1"/>
</dbReference>
<sequence length="493" mass="56499">MGTATPPQRTSSRIIDLQGYEFVCDEGSVWRIKEPLSGRRYQQAQPPFEASQAFTCICSDDPSQNHGDVEEAVVKVKYQVVGTDPNVQFYEDYVQECAYDAAQAGNSERSLASLQYAKQLLYVATHPVEEPHESTIQEQAALMWLGMNNAPYSPHLLAYGSDNVTPESDPERMVGGYIVFTVMTKLPGKRITIDWYWRLELAERDEIRKAFKTALLSTWRHHIYPKDSALRNLLWDEQERKCYIVDFEDYNMVKFEDPEAKWVDDYFEFWKLAEKPVHQQGLIEEEAESEERQAPFYLDVFCDAQSRKRDEVHGAIVALKDGKLCLWPKDPATQLPRKAQDGSSAPHPFTGFYLPFPTEDLPGQTIPARPILGLVSTLPSTTPSTSKSVKPKLNWIYADKETREVKYGPRVDARDHVTGPWDWTEDDEEGLTLHGEECFVAVEVARGGYGWEVYWDKDDNRLEGLGIGEEKRVLRCSLERRLVNEDNVKMQDH</sequence>
<name>A0A7C8IB95_9PLEO</name>
<evidence type="ECO:0000313" key="2">
    <source>
        <dbReference type="Proteomes" id="UP000481861"/>
    </source>
</evidence>
<dbReference type="EMBL" id="JAADJZ010000018">
    <property type="protein sequence ID" value="KAF2868847.1"/>
    <property type="molecule type" value="Genomic_DNA"/>
</dbReference>
<gene>
    <name evidence="1" type="ORF">BDV95DRAFT_630513</name>
</gene>
<evidence type="ECO:0000313" key="1">
    <source>
        <dbReference type="EMBL" id="KAF2868847.1"/>
    </source>
</evidence>
<dbReference type="AlphaFoldDB" id="A0A7C8IB95"/>
<dbReference type="Proteomes" id="UP000481861">
    <property type="component" value="Unassembled WGS sequence"/>
</dbReference>
<dbReference type="OrthoDB" id="3928002at2759"/>
<proteinExistence type="predicted"/>
<comment type="caution">
    <text evidence="1">The sequence shown here is derived from an EMBL/GenBank/DDBJ whole genome shotgun (WGS) entry which is preliminary data.</text>
</comment>
<keyword evidence="2" id="KW-1185">Reference proteome</keyword>
<reference evidence="1 2" key="1">
    <citation type="submission" date="2020-01" db="EMBL/GenBank/DDBJ databases">
        <authorList>
            <consortium name="DOE Joint Genome Institute"/>
            <person name="Haridas S."/>
            <person name="Albert R."/>
            <person name="Binder M."/>
            <person name="Bloem J."/>
            <person name="Labutti K."/>
            <person name="Salamov A."/>
            <person name="Andreopoulos B."/>
            <person name="Baker S.E."/>
            <person name="Barry K."/>
            <person name="Bills G."/>
            <person name="Bluhm B.H."/>
            <person name="Cannon C."/>
            <person name="Castanera R."/>
            <person name="Culley D.E."/>
            <person name="Daum C."/>
            <person name="Ezra D."/>
            <person name="Gonzalez J.B."/>
            <person name="Henrissat B."/>
            <person name="Kuo A."/>
            <person name="Liang C."/>
            <person name="Lipzen A."/>
            <person name="Lutzoni F."/>
            <person name="Magnuson J."/>
            <person name="Mondo S."/>
            <person name="Nolan M."/>
            <person name="Ohm R."/>
            <person name="Pangilinan J."/>
            <person name="Park H.-J.H."/>
            <person name="Ramirez L."/>
            <person name="Alfaro M."/>
            <person name="Sun H."/>
            <person name="Tritt A."/>
            <person name="Yoshinaga Y."/>
            <person name="Zwiers L.-H.L."/>
            <person name="Turgeon B.G."/>
            <person name="Goodwin S.B."/>
            <person name="Spatafora J.W."/>
            <person name="Crous P.W."/>
            <person name="Grigoriev I.V."/>
        </authorList>
    </citation>
    <scope>NUCLEOTIDE SEQUENCE [LARGE SCALE GENOMIC DNA]</scope>
    <source>
        <strain evidence="1 2">CBS 611.86</strain>
    </source>
</reference>
<protein>
    <submittedName>
        <fullName evidence="1">Uncharacterized protein</fullName>
    </submittedName>
</protein>